<feature type="compositionally biased region" description="Basic and acidic residues" evidence="1">
    <location>
        <begin position="22"/>
        <end position="33"/>
    </location>
</feature>
<feature type="region of interest" description="Disordered" evidence="1">
    <location>
        <begin position="21"/>
        <end position="93"/>
    </location>
</feature>
<reference evidence="3" key="1">
    <citation type="submission" date="2022-06" db="EMBL/GenBank/DDBJ databases">
        <title>Detection of beta-lactamases in bacteria of animal origin.</title>
        <authorList>
            <person name="Mlynarcik P."/>
            <person name="Zdarska V."/>
            <person name="Chudobova H."/>
            <person name="Prochazkova P."/>
            <person name="Hricova K."/>
            <person name="Mezerova K."/>
            <person name="Bardon J."/>
            <person name="Dolejska M."/>
            <person name="Sukkar I."/>
            <person name="Kolar M."/>
        </authorList>
    </citation>
    <scope>NUCLEOTIDE SEQUENCE</scope>
    <source>
        <strain evidence="3">S 300-3</strain>
    </source>
</reference>
<comment type="caution">
    <text evidence="3">The sequence shown here is derived from an EMBL/GenBank/DDBJ whole genome shotgun (WGS) entry which is preliminary data.</text>
</comment>
<dbReference type="RefSeq" id="WP_253162682.1">
    <property type="nucleotide sequence ID" value="NZ_DAMBYT010000004.1"/>
</dbReference>
<feature type="chain" id="PRO_5041399087" evidence="2">
    <location>
        <begin position="21"/>
        <end position="93"/>
    </location>
</feature>
<accession>A0AA41WG55</accession>
<evidence type="ECO:0000256" key="1">
    <source>
        <dbReference type="SAM" id="MobiDB-lite"/>
    </source>
</evidence>
<evidence type="ECO:0000256" key="2">
    <source>
        <dbReference type="SAM" id="SignalP"/>
    </source>
</evidence>
<feature type="signal peptide" evidence="2">
    <location>
        <begin position="1"/>
        <end position="20"/>
    </location>
</feature>
<gene>
    <name evidence="3" type="ORF">NJF43_08110</name>
</gene>
<evidence type="ECO:0000313" key="4">
    <source>
        <dbReference type="Proteomes" id="UP001165292"/>
    </source>
</evidence>
<organism evidence="3 4">
    <name type="scientific">Stutzerimonas nitrititolerans</name>
    <dbReference type="NCBI Taxonomy" id="2482751"/>
    <lineage>
        <taxon>Bacteria</taxon>
        <taxon>Pseudomonadati</taxon>
        <taxon>Pseudomonadota</taxon>
        <taxon>Gammaproteobacteria</taxon>
        <taxon>Pseudomonadales</taxon>
        <taxon>Pseudomonadaceae</taxon>
        <taxon>Stutzerimonas</taxon>
    </lineage>
</organism>
<feature type="compositionally biased region" description="Basic and acidic residues" evidence="1">
    <location>
        <begin position="43"/>
        <end position="68"/>
    </location>
</feature>
<dbReference type="EMBL" id="JAMYBS010000007">
    <property type="protein sequence ID" value="MCO7544717.1"/>
    <property type="molecule type" value="Genomic_DNA"/>
</dbReference>
<keyword evidence="2" id="KW-0732">Signal</keyword>
<feature type="compositionally biased region" description="Gly residues" evidence="1">
    <location>
        <begin position="70"/>
        <end position="85"/>
    </location>
</feature>
<proteinExistence type="predicted"/>
<protein>
    <submittedName>
        <fullName evidence="3">Uncharacterized protein</fullName>
    </submittedName>
</protein>
<dbReference type="Proteomes" id="UP001165292">
    <property type="component" value="Unassembled WGS sequence"/>
</dbReference>
<dbReference type="AlphaFoldDB" id="A0AA41WG55"/>
<sequence>MKKMISFVFAGMLMTTVAVAGTEHDERRVDHQTSSEATGEKAGSQHDHRQKEEHREHEKKDAHGDKEGLGTMGTGATGTTGGMGATTGTDTIE</sequence>
<evidence type="ECO:0000313" key="3">
    <source>
        <dbReference type="EMBL" id="MCO7544717.1"/>
    </source>
</evidence>
<name>A0AA41WG55_9GAMM</name>